<organism evidence="11 12">
    <name type="scientific">Chlamydomonas schloesseri</name>
    <dbReference type="NCBI Taxonomy" id="2026947"/>
    <lineage>
        <taxon>Eukaryota</taxon>
        <taxon>Viridiplantae</taxon>
        <taxon>Chlorophyta</taxon>
        <taxon>core chlorophytes</taxon>
        <taxon>Chlorophyceae</taxon>
        <taxon>CS clade</taxon>
        <taxon>Chlamydomonadales</taxon>
        <taxon>Chlamydomonadaceae</taxon>
        <taxon>Chlamydomonas</taxon>
    </lineage>
</organism>
<keyword evidence="6" id="KW-0067">ATP-binding</keyword>
<feature type="compositionally biased region" description="Low complexity" evidence="9">
    <location>
        <begin position="396"/>
        <end position="411"/>
    </location>
</feature>
<evidence type="ECO:0000256" key="3">
    <source>
        <dbReference type="ARBA" id="ARBA00022679"/>
    </source>
</evidence>
<evidence type="ECO:0000256" key="5">
    <source>
        <dbReference type="ARBA" id="ARBA00022777"/>
    </source>
</evidence>
<gene>
    <name evidence="11" type="ORF">HYH02_010508</name>
</gene>
<evidence type="ECO:0000313" key="11">
    <source>
        <dbReference type="EMBL" id="KAG2439878.1"/>
    </source>
</evidence>
<dbReference type="GO" id="GO:0004674">
    <property type="term" value="F:protein serine/threonine kinase activity"/>
    <property type="evidence" value="ECO:0007669"/>
    <property type="project" value="UniProtKB-KW"/>
</dbReference>
<dbReference type="InterPro" id="IPR050660">
    <property type="entry name" value="NEK_Ser/Thr_kinase"/>
</dbReference>
<comment type="catalytic activity">
    <reaction evidence="7">
        <text>L-threonyl-[protein] + ATP = O-phospho-L-threonyl-[protein] + ADP + H(+)</text>
        <dbReference type="Rhea" id="RHEA:46608"/>
        <dbReference type="Rhea" id="RHEA-COMP:11060"/>
        <dbReference type="Rhea" id="RHEA-COMP:11605"/>
        <dbReference type="ChEBI" id="CHEBI:15378"/>
        <dbReference type="ChEBI" id="CHEBI:30013"/>
        <dbReference type="ChEBI" id="CHEBI:30616"/>
        <dbReference type="ChEBI" id="CHEBI:61977"/>
        <dbReference type="ChEBI" id="CHEBI:456216"/>
        <dbReference type="EC" id="2.7.11.1"/>
    </reaction>
</comment>
<evidence type="ECO:0000256" key="4">
    <source>
        <dbReference type="ARBA" id="ARBA00022741"/>
    </source>
</evidence>
<reference evidence="11" key="1">
    <citation type="journal article" date="2020" name="bioRxiv">
        <title>Comparative genomics of Chlamydomonas.</title>
        <authorList>
            <person name="Craig R.J."/>
            <person name="Hasan A.R."/>
            <person name="Ness R.W."/>
            <person name="Keightley P.D."/>
        </authorList>
    </citation>
    <scope>NUCLEOTIDE SEQUENCE</scope>
    <source>
        <strain evidence="11">CCAP 11/173</strain>
    </source>
</reference>
<feature type="region of interest" description="Disordered" evidence="9">
    <location>
        <begin position="321"/>
        <end position="411"/>
    </location>
</feature>
<dbReference type="PROSITE" id="PS50011">
    <property type="entry name" value="PROTEIN_KINASE_DOM"/>
    <property type="match status" value="1"/>
</dbReference>
<dbReference type="PANTHER" id="PTHR43671:SF98">
    <property type="entry name" value="SERINE_THREONINE-PROTEIN KINASE NEK11"/>
    <property type="match status" value="1"/>
</dbReference>
<evidence type="ECO:0000256" key="1">
    <source>
        <dbReference type="ARBA" id="ARBA00012513"/>
    </source>
</evidence>
<dbReference type="InterPro" id="IPR000719">
    <property type="entry name" value="Prot_kinase_dom"/>
</dbReference>
<dbReference type="EMBL" id="JAEHOD010000039">
    <property type="protein sequence ID" value="KAG2439878.1"/>
    <property type="molecule type" value="Genomic_DNA"/>
</dbReference>
<evidence type="ECO:0000256" key="2">
    <source>
        <dbReference type="ARBA" id="ARBA00022527"/>
    </source>
</evidence>
<keyword evidence="4" id="KW-0547">Nucleotide-binding</keyword>
<evidence type="ECO:0000313" key="12">
    <source>
        <dbReference type="Proteomes" id="UP000613740"/>
    </source>
</evidence>
<dbReference type="InterPro" id="IPR011009">
    <property type="entry name" value="Kinase-like_dom_sf"/>
</dbReference>
<keyword evidence="2" id="KW-0723">Serine/threonine-protein kinase</keyword>
<evidence type="ECO:0000256" key="8">
    <source>
        <dbReference type="ARBA" id="ARBA00048679"/>
    </source>
</evidence>
<dbReference type="SUPFAM" id="SSF56112">
    <property type="entry name" value="Protein kinase-like (PK-like)"/>
    <property type="match status" value="1"/>
</dbReference>
<proteinExistence type="predicted"/>
<evidence type="ECO:0000256" key="7">
    <source>
        <dbReference type="ARBA" id="ARBA00047899"/>
    </source>
</evidence>
<protein>
    <recommendedName>
        <fullName evidence="1">non-specific serine/threonine protein kinase</fullName>
        <ecNumber evidence="1">2.7.11.1</ecNumber>
    </recommendedName>
</protein>
<feature type="compositionally biased region" description="Gly residues" evidence="9">
    <location>
        <begin position="331"/>
        <end position="342"/>
    </location>
</feature>
<keyword evidence="5" id="KW-0418">Kinase</keyword>
<evidence type="ECO:0000256" key="9">
    <source>
        <dbReference type="SAM" id="MobiDB-lite"/>
    </source>
</evidence>
<dbReference type="Gene3D" id="1.10.510.10">
    <property type="entry name" value="Transferase(Phosphotransferase) domain 1"/>
    <property type="match status" value="1"/>
</dbReference>
<dbReference type="AlphaFoldDB" id="A0A835TB38"/>
<dbReference type="OrthoDB" id="10252354at2759"/>
<evidence type="ECO:0000256" key="6">
    <source>
        <dbReference type="ARBA" id="ARBA00022840"/>
    </source>
</evidence>
<dbReference type="Proteomes" id="UP000613740">
    <property type="component" value="Unassembled WGS sequence"/>
</dbReference>
<dbReference type="EC" id="2.7.11.1" evidence="1"/>
<accession>A0A835TB38</accession>
<keyword evidence="3" id="KW-0808">Transferase</keyword>
<dbReference type="PANTHER" id="PTHR43671">
    <property type="entry name" value="SERINE/THREONINE-PROTEIN KINASE NEK"/>
    <property type="match status" value="1"/>
</dbReference>
<dbReference type="GO" id="GO:0005524">
    <property type="term" value="F:ATP binding"/>
    <property type="evidence" value="ECO:0007669"/>
    <property type="project" value="UniProtKB-KW"/>
</dbReference>
<comment type="catalytic activity">
    <reaction evidence="8">
        <text>L-seryl-[protein] + ATP = O-phospho-L-seryl-[protein] + ADP + H(+)</text>
        <dbReference type="Rhea" id="RHEA:17989"/>
        <dbReference type="Rhea" id="RHEA-COMP:9863"/>
        <dbReference type="Rhea" id="RHEA-COMP:11604"/>
        <dbReference type="ChEBI" id="CHEBI:15378"/>
        <dbReference type="ChEBI" id="CHEBI:29999"/>
        <dbReference type="ChEBI" id="CHEBI:30616"/>
        <dbReference type="ChEBI" id="CHEBI:83421"/>
        <dbReference type="ChEBI" id="CHEBI:456216"/>
        <dbReference type="EC" id="2.7.11.1"/>
    </reaction>
</comment>
<keyword evidence="12" id="KW-1185">Reference proteome</keyword>
<dbReference type="Pfam" id="PF00069">
    <property type="entry name" value="Pkinase"/>
    <property type="match status" value="1"/>
</dbReference>
<comment type="caution">
    <text evidence="11">The sequence shown here is derived from an EMBL/GenBank/DDBJ whole genome shotgun (WGS) entry which is preliminary data.</text>
</comment>
<feature type="compositionally biased region" description="Low complexity" evidence="9">
    <location>
        <begin position="321"/>
        <end position="330"/>
    </location>
</feature>
<name>A0A835TB38_9CHLO</name>
<sequence>MSNGDGGGGPMKRLMVLKTLLPRPADDVESRTAALHREAAAMRAAVECPSAVRLYGCSHPQADEDPHHLLMEYVAGGTLAEHLDALLSERAGTAMELDLAGRTRLSWKELSMYMARPLMPWPELRALASALLGTVAALHAHNLCHGDIRPENLIRMPDVAAVGAATGAASFADASPAGVRYKVIDFGMSHKADEHGVLPVAGGTADYSSPEVYALLTRQPVPEGGSRVEPCLLSDLPPIGYILLDCAGLRGVPSGLHKFAREGGALPEGYPAAFVDFVLRLTAQDPAKRGSAQEMLCHSSAVSSAALHLRVTGAPLTASNNPSGAAAGSASGPGAGPSGSGAGAYSATRPQVAAAEDDSVAAGAEAAGTLRRVRDPPTQGTGPLAAGADPERTGRGRTPAAGLGAGAASGSPRCGCRCM</sequence>
<feature type="domain" description="Protein kinase" evidence="10">
    <location>
        <begin position="1"/>
        <end position="301"/>
    </location>
</feature>
<evidence type="ECO:0000259" key="10">
    <source>
        <dbReference type="PROSITE" id="PS50011"/>
    </source>
</evidence>